<feature type="compositionally biased region" description="Low complexity" evidence="2">
    <location>
        <begin position="170"/>
        <end position="186"/>
    </location>
</feature>
<dbReference type="Pfam" id="PF19270">
    <property type="entry name" value="FBO_C"/>
    <property type="match status" value="1"/>
</dbReference>
<dbReference type="InterPro" id="IPR036047">
    <property type="entry name" value="F-box-like_dom_sf"/>
</dbReference>
<dbReference type="EMBL" id="JAAMPI010000302">
    <property type="protein sequence ID" value="KAF4632960.1"/>
    <property type="molecule type" value="Genomic_DNA"/>
</dbReference>
<dbReference type="Pfam" id="PF12937">
    <property type="entry name" value="F-box-like"/>
    <property type="match status" value="1"/>
</dbReference>
<feature type="domain" description="F-box" evidence="3">
    <location>
        <begin position="232"/>
        <end position="282"/>
    </location>
</feature>
<dbReference type="Proteomes" id="UP000566819">
    <property type="component" value="Unassembled WGS sequence"/>
</dbReference>
<dbReference type="OrthoDB" id="2117972at2759"/>
<feature type="region of interest" description="Disordered" evidence="2">
    <location>
        <begin position="163"/>
        <end position="201"/>
    </location>
</feature>
<dbReference type="AlphaFoldDB" id="A0A8H4RN11"/>
<dbReference type="GO" id="GO:0005737">
    <property type="term" value="C:cytoplasm"/>
    <property type="evidence" value="ECO:0007669"/>
    <property type="project" value="TreeGrafter"/>
</dbReference>
<dbReference type="PANTHER" id="PTHR12874">
    <property type="entry name" value="F-BOX ONLY PROTEIN 48-RELATED"/>
    <property type="match status" value="1"/>
</dbReference>
<proteinExistence type="predicted"/>
<dbReference type="PROSITE" id="PS50181">
    <property type="entry name" value="FBOX"/>
    <property type="match status" value="1"/>
</dbReference>
<feature type="region of interest" description="Disordered" evidence="2">
    <location>
        <begin position="1"/>
        <end position="130"/>
    </location>
</feature>
<keyword evidence="1" id="KW-0833">Ubl conjugation pathway</keyword>
<reference evidence="4 5" key="1">
    <citation type="submission" date="2020-03" db="EMBL/GenBank/DDBJ databases">
        <title>Draft Genome Sequence of Cudoniella acicularis.</title>
        <authorList>
            <person name="Buettner E."/>
            <person name="Kellner H."/>
        </authorList>
    </citation>
    <scope>NUCLEOTIDE SEQUENCE [LARGE SCALE GENOMIC DNA]</scope>
    <source>
        <strain evidence="4 5">DSM 108380</strain>
    </source>
</reference>
<organism evidence="4 5">
    <name type="scientific">Cudoniella acicularis</name>
    <dbReference type="NCBI Taxonomy" id="354080"/>
    <lineage>
        <taxon>Eukaryota</taxon>
        <taxon>Fungi</taxon>
        <taxon>Dikarya</taxon>
        <taxon>Ascomycota</taxon>
        <taxon>Pezizomycotina</taxon>
        <taxon>Leotiomycetes</taxon>
        <taxon>Helotiales</taxon>
        <taxon>Tricladiaceae</taxon>
        <taxon>Cudoniella</taxon>
    </lineage>
</organism>
<gene>
    <name evidence="4" type="ORF">G7Y89_g5160</name>
</gene>
<feature type="compositionally biased region" description="Polar residues" evidence="2">
    <location>
        <begin position="58"/>
        <end position="68"/>
    </location>
</feature>
<dbReference type="GO" id="GO:0019005">
    <property type="term" value="C:SCF ubiquitin ligase complex"/>
    <property type="evidence" value="ECO:0007669"/>
    <property type="project" value="TreeGrafter"/>
</dbReference>
<dbReference type="Gene3D" id="1.20.1280.50">
    <property type="match status" value="1"/>
</dbReference>
<evidence type="ECO:0000256" key="1">
    <source>
        <dbReference type="ARBA" id="ARBA00022786"/>
    </source>
</evidence>
<dbReference type="GO" id="GO:0031146">
    <property type="term" value="P:SCF-dependent proteasomal ubiquitin-dependent protein catabolic process"/>
    <property type="evidence" value="ECO:0007669"/>
    <property type="project" value="TreeGrafter"/>
</dbReference>
<evidence type="ECO:0000313" key="5">
    <source>
        <dbReference type="Proteomes" id="UP000566819"/>
    </source>
</evidence>
<feature type="compositionally biased region" description="Basic and acidic residues" evidence="2">
    <location>
        <begin position="87"/>
        <end position="99"/>
    </location>
</feature>
<feature type="compositionally biased region" description="Polar residues" evidence="2">
    <location>
        <begin position="187"/>
        <end position="196"/>
    </location>
</feature>
<name>A0A8H4RN11_9HELO</name>
<evidence type="ECO:0000259" key="3">
    <source>
        <dbReference type="PROSITE" id="PS50181"/>
    </source>
</evidence>
<feature type="compositionally biased region" description="Basic and acidic residues" evidence="2">
    <location>
        <begin position="45"/>
        <end position="56"/>
    </location>
</feature>
<dbReference type="InterPro" id="IPR045464">
    <property type="entry name" value="Hrt3/FBXO9_C"/>
</dbReference>
<comment type="caution">
    <text evidence="4">The sequence shown here is derived from an EMBL/GenBank/DDBJ whole genome shotgun (WGS) entry which is preliminary data.</text>
</comment>
<feature type="compositionally biased region" description="Polar residues" evidence="2">
    <location>
        <begin position="16"/>
        <end position="28"/>
    </location>
</feature>
<protein>
    <recommendedName>
        <fullName evidence="3">F-box domain-containing protein</fullName>
    </recommendedName>
</protein>
<dbReference type="SUPFAM" id="SSF81383">
    <property type="entry name" value="F-box domain"/>
    <property type="match status" value="1"/>
</dbReference>
<dbReference type="InterPro" id="IPR001810">
    <property type="entry name" value="F-box_dom"/>
</dbReference>
<feature type="compositionally biased region" description="Basic and acidic residues" evidence="2">
    <location>
        <begin position="108"/>
        <end position="123"/>
    </location>
</feature>
<evidence type="ECO:0000256" key="2">
    <source>
        <dbReference type="SAM" id="MobiDB-lite"/>
    </source>
</evidence>
<dbReference type="PANTHER" id="PTHR12874:SF9">
    <property type="entry name" value="F-BOX ONLY PROTEIN 48"/>
    <property type="match status" value="1"/>
</dbReference>
<evidence type="ECO:0000313" key="4">
    <source>
        <dbReference type="EMBL" id="KAF4632960.1"/>
    </source>
</evidence>
<sequence>MPASIRSDKIAPNGVTPRTSKTSNTSPTVRIPRSTVMEESNPELEAFRRQWREEVSARSGSSKSTATDPSKGPRKPPPLPRSSNVKAPHESDEINDHVEPQSFPSLDVPRHDSVDGESSKSSREPQSALEHYEKAVERENQGSLGDSLNLYRKAFRMDHKVDQKYKSKHFPPSSFPSKPTNPNPSNAAVTVPNTAHHSLHGPPQSIQQLIAGFVDLLIEPTPPAIEGTRAPPCPIADLPGEIMVSILKDIAILDVASFVRLAQVCKRMAYLVLTEEQIWRRICVGSEVGFGAMHYQWQRDVLGGPLLDDTPDFQDEEEQDDDSLALAALLSKESITDALLGSYSSSWQQMFRLRPRIRFNGCYISTVNYIRPGQASASLVTWNSPVHIVTYYRYLRFFRDGTVISLLSTDEPADVVHHLTKDILDTHRGGSALHLPSAVMQNALRGRWRLSNTSDNPEANVKDAEGDLFVETEGVSKKYMYQMKLSLRHAGKGARNNKLIWQGFWSYNILTDDTAEFSLRNDKAYIFSRVKSYGDGS</sequence>
<keyword evidence="5" id="KW-1185">Reference proteome</keyword>
<accession>A0A8H4RN11</accession>